<dbReference type="Gene3D" id="3.40.50.300">
    <property type="entry name" value="P-loop containing nucleotide triphosphate hydrolases"/>
    <property type="match status" value="1"/>
</dbReference>
<dbReference type="OrthoDB" id="8954335at2759"/>
<evidence type="ECO:0000256" key="1">
    <source>
        <dbReference type="SAM" id="Coils"/>
    </source>
</evidence>
<dbReference type="Proteomes" id="UP000006039">
    <property type="component" value="Unassembled WGS sequence"/>
</dbReference>
<reference evidence="3" key="2">
    <citation type="submission" date="2010-07" db="EMBL/GenBank/DDBJ databases">
        <authorList>
            <consortium name="The Broad Institute Genome Sequencing Platform"/>
            <consortium name="Broad Institute Genome Sequencing Center for Infectious Disease"/>
            <person name="Ma L.-J."/>
            <person name="Dead R."/>
            <person name="Young S."/>
            <person name="Zeng Q."/>
            <person name="Koehrsen M."/>
            <person name="Alvarado L."/>
            <person name="Berlin A."/>
            <person name="Chapman S.B."/>
            <person name="Chen Z."/>
            <person name="Freedman E."/>
            <person name="Gellesch M."/>
            <person name="Goldberg J."/>
            <person name="Griggs A."/>
            <person name="Gujja S."/>
            <person name="Heilman E.R."/>
            <person name="Heiman D."/>
            <person name="Hepburn T."/>
            <person name="Howarth C."/>
            <person name="Jen D."/>
            <person name="Larson L."/>
            <person name="Mehta T."/>
            <person name="Neiman D."/>
            <person name="Pearson M."/>
            <person name="Roberts A."/>
            <person name="Saif S."/>
            <person name="Shea T."/>
            <person name="Shenoy N."/>
            <person name="Sisk P."/>
            <person name="Stolte C."/>
            <person name="Sykes S."/>
            <person name="Walk T."/>
            <person name="White J."/>
            <person name="Yandava C."/>
            <person name="Haas B."/>
            <person name="Nusbaum C."/>
            <person name="Birren B."/>
        </authorList>
    </citation>
    <scope>NUCLEOTIDE SEQUENCE</scope>
    <source>
        <strain evidence="3">R3-111a-1</strain>
    </source>
</reference>
<reference evidence="3" key="3">
    <citation type="submission" date="2010-09" db="EMBL/GenBank/DDBJ databases">
        <title>Annotation of Gaeumannomyces graminis var. tritici R3-111a-1.</title>
        <authorList>
            <consortium name="The Broad Institute Genome Sequencing Platform"/>
            <person name="Ma L.-J."/>
            <person name="Dead R."/>
            <person name="Young S.K."/>
            <person name="Zeng Q."/>
            <person name="Gargeya S."/>
            <person name="Fitzgerald M."/>
            <person name="Haas B."/>
            <person name="Abouelleil A."/>
            <person name="Alvarado L."/>
            <person name="Arachchi H.M."/>
            <person name="Berlin A."/>
            <person name="Brown A."/>
            <person name="Chapman S.B."/>
            <person name="Chen Z."/>
            <person name="Dunbar C."/>
            <person name="Freedman E."/>
            <person name="Gearin G."/>
            <person name="Gellesch M."/>
            <person name="Goldberg J."/>
            <person name="Griggs A."/>
            <person name="Gujja S."/>
            <person name="Heiman D."/>
            <person name="Howarth C."/>
            <person name="Larson L."/>
            <person name="Lui A."/>
            <person name="MacDonald P.J.P."/>
            <person name="Mehta T."/>
            <person name="Montmayeur A."/>
            <person name="Murphy C."/>
            <person name="Neiman D."/>
            <person name="Pearson M."/>
            <person name="Priest M."/>
            <person name="Roberts A."/>
            <person name="Saif S."/>
            <person name="Shea T."/>
            <person name="Shenoy N."/>
            <person name="Sisk P."/>
            <person name="Stolte C."/>
            <person name="Sykes S."/>
            <person name="Yandava C."/>
            <person name="Wortman J."/>
            <person name="Nusbaum C."/>
            <person name="Birren B."/>
        </authorList>
    </citation>
    <scope>NUCLEOTIDE SEQUENCE</scope>
    <source>
        <strain evidence="3">R3-111a-1</strain>
    </source>
</reference>
<dbReference type="EMBL" id="GL385397">
    <property type="protein sequence ID" value="EJT77356.1"/>
    <property type="molecule type" value="Genomic_DNA"/>
</dbReference>
<sequence length="532" mass="59720">MVKKLASRGSSLASRFPADKPINVLILGETANGKSTLTRRLGIYSGNKAPEVVIGNGNESCTKIVKSHPVSTPLHSYSLMDTLGEPLKCSDYNELVDLGWDEVNKVQSVAEEGGRTFHFEFFDTPGLDDSGGNDMAIMADIIRNIATLSHLNAIIYVRSIEQPFGRAFRTWYDYLERCMPMLCNGMIIVHSRFTVDAVAKAVSEGVDLARGRREGFEAATGGHDRNPHFFMDNEPDPYSPFSEVQSLNSCYQLLKLLSQQRPLDTSNVKLFKAPNMDLLDSKAVLALGLVQDRLREDLSRKMADASSAKKTHERAKREATRSRRKLDQCEAELAQLDNDHEVLLGTKSVQDDYSIIQDLILCLRFQLPKREASFTAHCKICNIVKLTEPGSEWVDEERHPETWRARLKSGFLSSMGGSATFYTTNRIMHAREIKRLRNEQIDLESELEQHELTVKDTTDDGTHLDGDVVKLGEELAKVERVREALEQKSMDIALWSELRRLYASGKAGTQEIIELVKVYDPVIAPLITPAKF</sequence>
<evidence type="ECO:0000313" key="3">
    <source>
        <dbReference type="EMBL" id="EJT77356.1"/>
    </source>
</evidence>
<dbReference type="RefSeq" id="XP_009223356.1">
    <property type="nucleotide sequence ID" value="XM_009225092.1"/>
</dbReference>
<dbReference type="InterPro" id="IPR027417">
    <property type="entry name" value="P-loop_NTPase"/>
</dbReference>
<dbReference type="SUPFAM" id="SSF52540">
    <property type="entry name" value="P-loop containing nucleoside triphosphate hydrolases"/>
    <property type="match status" value="1"/>
</dbReference>
<accession>J3P171</accession>
<dbReference type="VEuPathDB" id="FungiDB:GGTG_07268"/>
<dbReference type="eggNOG" id="ENOG502SI88">
    <property type="taxonomic scope" value="Eukaryota"/>
</dbReference>
<keyword evidence="1" id="KW-0175">Coiled coil</keyword>
<dbReference type="GeneID" id="20347726"/>
<evidence type="ECO:0008006" key="6">
    <source>
        <dbReference type="Google" id="ProtNLM"/>
    </source>
</evidence>
<protein>
    <recommendedName>
        <fullName evidence="6">G domain-containing protein</fullName>
    </recommendedName>
</protein>
<feature type="coiled-coil region" evidence="1">
    <location>
        <begin position="433"/>
        <end position="488"/>
    </location>
</feature>
<keyword evidence="5" id="KW-1185">Reference proteome</keyword>
<evidence type="ECO:0000256" key="2">
    <source>
        <dbReference type="SAM" id="MobiDB-lite"/>
    </source>
</evidence>
<name>J3P171_GAET3</name>
<proteinExistence type="predicted"/>
<organism evidence="3">
    <name type="scientific">Gaeumannomyces tritici (strain R3-111a-1)</name>
    <name type="common">Wheat and barley take-all root rot fungus</name>
    <name type="synonym">Gaeumannomyces graminis var. tritici</name>
    <dbReference type="NCBI Taxonomy" id="644352"/>
    <lineage>
        <taxon>Eukaryota</taxon>
        <taxon>Fungi</taxon>
        <taxon>Dikarya</taxon>
        <taxon>Ascomycota</taxon>
        <taxon>Pezizomycotina</taxon>
        <taxon>Sordariomycetes</taxon>
        <taxon>Sordariomycetidae</taxon>
        <taxon>Magnaporthales</taxon>
        <taxon>Magnaporthaceae</taxon>
        <taxon>Gaeumannomyces</taxon>
    </lineage>
</organism>
<gene>
    <name evidence="4" type="primary">20347726</name>
    <name evidence="3" type="ORF">GGTG_07268</name>
</gene>
<reference evidence="5" key="1">
    <citation type="submission" date="2010-07" db="EMBL/GenBank/DDBJ databases">
        <title>The genome sequence of Gaeumannomyces graminis var. tritici strain R3-111a-1.</title>
        <authorList>
            <consortium name="The Broad Institute Genome Sequencing Platform"/>
            <person name="Ma L.-J."/>
            <person name="Dead R."/>
            <person name="Young S."/>
            <person name="Zeng Q."/>
            <person name="Koehrsen M."/>
            <person name="Alvarado L."/>
            <person name="Berlin A."/>
            <person name="Chapman S.B."/>
            <person name="Chen Z."/>
            <person name="Freedman E."/>
            <person name="Gellesch M."/>
            <person name="Goldberg J."/>
            <person name="Griggs A."/>
            <person name="Gujja S."/>
            <person name="Heilman E.R."/>
            <person name="Heiman D."/>
            <person name="Hepburn T."/>
            <person name="Howarth C."/>
            <person name="Jen D."/>
            <person name="Larson L."/>
            <person name="Mehta T."/>
            <person name="Neiman D."/>
            <person name="Pearson M."/>
            <person name="Roberts A."/>
            <person name="Saif S."/>
            <person name="Shea T."/>
            <person name="Shenoy N."/>
            <person name="Sisk P."/>
            <person name="Stolte C."/>
            <person name="Sykes S."/>
            <person name="Walk T."/>
            <person name="White J."/>
            <person name="Yandava C."/>
            <person name="Haas B."/>
            <person name="Nusbaum C."/>
            <person name="Birren B."/>
        </authorList>
    </citation>
    <scope>NUCLEOTIDE SEQUENCE [LARGE SCALE GENOMIC DNA]</scope>
    <source>
        <strain evidence="5">R3-111a-1</strain>
    </source>
</reference>
<dbReference type="EnsemblFungi" id="EJT77356">
    <property type="protein sequence ID" value="EJT77356"/>
    <property type="gene ID" value="GGTG_07268"/>
</dbReference>
<reference evidence="4" key="4">
    <citation type="journal article" date="2015" name="G3 (Bethesda)">
        <title>Genome sequences of three phytopathogenic species of the Magnaporthaceae family of fungi.</title>
        <authorList>
            <person name="Okagaki L.H."/>
            <person name="Nunes C.C."/>
            <person name="Sailsbery J."/>
            <person name="Clay B."/>
            <person name="Brown D."/>
            <person name="John T."/>
            <person name="Oh Y."/>
            <person name="Young N."/>
            <person name="Fitzgerald M."/>
            <person name="Haas B.J."/>
            <person name="Zeng Q."/>
            <person name="Young S."/>
            <person name="Adiconis X."/>
            <person name="Fan L."/>
            <person name="Levin J.Z."/>
            <person name="Mitchell T.K."/>
            <person name="Okubara P.A."/>
            <person name="Farman M.L."/>
            <person name="Kohn L.M."/>
            <person name="Birren B."/>
            <person name="Ma L.-J."/>
            <person name="Dean R.A."/>
        </authorList>
    </citation>
    <scope>NUCLEOTIDE SEQUENCE</scope>
    <source>
        <strain evidence="4">R3-111a-1</strain>
    </source>
</reference>
<reference evidence="4" key="5">
    <citation type="submission" date="2018-04" db="UniProtKB">
        <authorList>
            <consortium name="EnsemblFungi"/>
        </authorList>
    </citation>
    <scope>IDENTIFICATION</scope>
    <source>
        <strain evidence="4">R3-111a-1</strain>
    </source>
</reference>
<feature type="region of interest" description="Disordered" evidence="2">
    <location>
        <begin position="300"/>
        <end position="322"/>
    </location>
</feature>
<dbReference type="AlphaFoldDB" id="J3P171"/>
<evidence type="ECO:0000313" key="5">
    <source>
        <dbReference type="Proteomes" id="UP000006039"/>
    </source>
</evidence>
<dbReference type="HOGENOM" id="CLU_509066_0_0_1"/>
<evidence type="ECO:0000313" key="4">
    <source>
        <dbReference type="EnsemblFungi" id="EJT77356"/>
    </source>
</evidence>